<protein>
    <submittedName>
        <fullName evidence="1">Uncharacterized protein</fullName>
    </submittedName>
</protein>
<proteinExistence type="predicted"/>
<organism evidence="1 2">
    <name type="scientific">Araneus ventricosus</name>
    <name type="common">Orbweaver spider</name>
    <name type="synonym">Epeira ventricosa</name>
    <dbReference type="NCBI Taxonomy" id="182803"/>
    <lineage>
        <taxon>Eukaryota</taxon>
        <taxon>Metazoa</taxon>
        <taxon>Ecdysozoa</taxon>
        <taxon>Arthropoda</taxon>
        <taxon>Chelicerata</taxon>
        <taxon>Arachnida</taxon>
        <taxon>Araneae</taxon>
        <taxon>Araneomorphae</taxon>
        <taxon>Entelegynae</taxon>
        <taxon>Araneoidea</taxon>
        <taxon>Araneidae</taxon>
        <taxon>Araneus</taxon>
    </lineage>
</organism>
<dbReference type="EMBL" id="BGPR01000622">
    <property type="protein sequence ID" value="GBM28933.1"/>
    <property type="molecule type" value="Genomic_DNA"/>
</dbReference>
<accession>A0A4Y2EID9</accession>
<evidence type="ECO:0000313" key="2">
    <source>
        <dbReference type="Proteomes" id="UP000499080"/>
    </source>
</evidence>
<evidence type="ECO:0000313" key="1">
    <source>
        <dbReference type="EMBL" id="GBM28933.1"/>
    </source>
</evidence>
<dbReference type="AlphaFoldDB" id="A0A4Y2EID9"/>
<reference evidence="1 2" key="1">
    <citation type="journal article" date="2019" name="Sci. Rep.">
        <title>Orb-weaving spider Araneus ventricosus genome elucidates the spidroin gene catalogue.</title>
        <authorList>
            <person name="Kono N."/>
            <person name="Nakamura H."/>
            <person name="Ohtoshi R."/>
            <person name="Moran D.A.P."/>
            <person name="Shinohara A."/>
            <person name="Yoshida Y."/>
            <person name="Fujiwara M."/>
            <person name="Mori M."/>
            <person name="Tomita M."/>
            <person name="Arakawa K."/>
        </authorList>
    </citation>
    <scope>NUCLEOTIDE SEQUENCE [LARGE SCALE GENOMIC DNA]</scope>
</reference>
<dbReference type="Proteomes" id="UP000499080">
    <property type="component" value="Unassembled WGS sequence"/>
</dbReference>
<name>A0A4Y2EID9_ARAVE</name>
<sequence length="84" mass="9487">MFSQIQLKFSKTRIPYVPTLGKDRERYTNEPIARLEAGEPRTSLLSCPIGYRPDKLNRSDGLPIAALRLPPGGEQPPLVQLNWI</sequence>
<comment type="caution">
    <text evidence="1">The sequence shown here is derived from an EMBL/GenBank/DDBJ whole genome shotgun (WGS) entry which is preliminary data.</text>
</comment>
<gene>
    <name evidence="1" type="ORF">AVEN_265310_1</name>
</gene>
<keyword evidence="2" id="KW-1185">Reference proteome</keyword>